<feature type="compositionally biased region" description="Low complexity" evidence="1">
    <location>
        <begin position="370"/>
        <end position="387"/>
    </location>
</feature>
<dbReference type="NCBIfam" id="TIGR02669">
    <property type="entry name" value="SpoIID_LytB"/>
    <property type="match status" value="1"/>
</dbReference>
<dbReference type="Pfam" id="PF08486">
    <property type="entry name" value="SpoIID"/>
    <property type="match status" value="1"/>
</dbReference>
<feature type="region of interest" description="Disordered" evidence="1">
    <location>
        <begin position="259"/>
        <end position="284"/>
    </location>
</feature>
<feature type="compositionally biased region" description="Low complexity" evidence="1">
    <location>
        <begin position="457"/>
        <end position="491"/>
    </location>
</feature>
<protein>
    <submittedName>
        <fullName evidence="3">SpoIID/LytB domain-containing protein</fullName>
    </submittedName>
</protein>
<feature type="domain" description="Sporulation stage II protein D amidase enhancer LytB N-terminal" evidence="2">
    <location>
        <begin position="137"/>
        <end position="225"/>
    </location>
</feature>
<feature type="region of interest" description="Disordered" evidence="1">
    <location>
        <begin position="349"/>
        <end position="491"/>
    </location>
</feature>
<proteinExistence type="predicted"/>
<dbReference type="InterPro" id="IPR013486">
    <property type="entry name" value="SpoIID/LytB"/>
</dbReference>
<organism evidence="3 4">
    <name type="scientific">Nocardia albiluteola</name>
    <dbReference type="NCBI Taxonomy" id="2842303"/>
    <lineage>
        <taxon>Bacteria</taxon>
        <taxon>Bacillati</taxon>
        <taxon>Actinomycetota</taxon>
        <taxon>Actinomycetes</taxon>
        <taxon>Mycobacteriales</taxon>
        <taxon>Nocardiaceae</taxon>
        <taxon>Nocardia</taxon>
    </lineage>
</organism>
<accession>A0ABS6AQA6</accession>
<feature type="compositionally biased region" description="Pro residues" evidence="1">
    <location>
        <begin position="357"/>
        <end position="369"/>
    </location>
</feature>
<sequence>MSQLGAFGKAQSGMSAMNILQYYYPGAQPATIAPTRVRVRLMGQDSQPLAVYSDSGLTVADRHVDPGQAVHLTPTPGGGAAVTITAGCAGDTVWQGATDKPWAYPVDPGADRPAAEHLKLCGGGEYRGALGVALDANDIRTVNEVDTEDYLRGVVPTEMSAGWADQGGAEALRAQAIAARSYALAETRYPYAQTCDTQDCQAYSGTEREDGRSDAAVRDTAGQVLLRDGHLLRTEYSSAPNGGHPCDITTMAIGPAPDQLLPAIAPAPPDPTADGAQRASVDTSAVDAKYAQTGGPTGPLGAALGPVSQLPGREGTFQLYRNGVIVATPALGAQVVDFTTLMQLAPGAAADAAPGTPGTPTPSPAPAPPGGASDQAPAAPAQPAPQSVLDQAAPAQTPPVALDPAGPTPAPAPARQVPPGPATPDPAPSAAPAADGPGTSPGVPGGDPGATVPTTDASANPGSDAAAGPAPVAAAPPIAAAPPVDAPAAGD</sequence>
<dbReference type="Proteomes" id="UP000733379">
    <property type="component" value="Unassembled WGS sequence"/>
</dbReference>
<name>A0ABS6AQA6_9NOCA</name>
<feature type="compositionally biased region" description="Pro residues" evidence="1">
    <location>
        <begin position="406"/>
        <end position="429"/>
    </location>
</feature>
<keyword evidence="4" id="KW-1185">Reference proteome</keyword>
<evidence type="ECO:0000313" key="4">
    <source>
        <dbReference type="Proteomes" id="UP000733379"/>
    </source>
</evidence>
<evidence type="ECO:0000256" key="1">
    <source>
        <dbReference type="SAM" id="MobiDB-lite"/>
    </source>
</evidence>
<evidence type="ECO:0000259" key="2">
    <source>
        <dbReference type="Pfam" id="PF08486"/>
    </source>
</evidence>
<reference evidence="3 4" key="1">
    <citation type="submission" date="2021-06" db="EMBL/GenBank/DDBJ databases">
        <title>Actinomycetes sequencing.</title>
        <authorList>
            <person name="Shan Q."/>
        </authorList>
    </citation>
    <scope>NUCLEOTIDE SEQUENCE [LARGE SCALE GENOMIC DNA]</scope>
    <source>
        <strain evidence="3 4">NEAU-G5</strain>
    </source>
</reference>
<evidence type="ECO:0000313" key="3">
    <source>
        <dbReference type="EMBL" id="MBU3060202.1"/>
    </source>
</evidence>
<dbReference type="InterPro" id="IPR013693">
    <property type="entry name" value="SpoIID/LytB_N"/>
</dbReference>
<dbReference type="EMBL" id="JAHKNI010000001">
    <property type="protein sequence ID" value="MBU3060202.1"/>
    <property type="molecule type" value="Genomic_DNA"/>
</dbReference>
<comment type="caution">
    <text evidence="3">The sequence shown here is derived from an EMBL/GenBank/DDBJ whole genome shotgun (WGS) entry which is preliminary data.</text>
</comment>
<feature type="compositionally biased region" description="Low complexity" evidence="1">
    <location>
        <begin position="430"/>
        <end position="442"/>
    </location>
</feature>
<gene>
    <name evidence="3" type="ORF">KO481_01500</name>
</gene>